<name>A0A8J6YLW9_9PROT</name>
<dbReference type="Gene3D" id="2.60.34.30">
    <property type="entry name" value="Competence, DNA-entry nuclease inhibitor, ComJ"/>
    <property type="match status" value="1"/>
</dbReference>
<gene>
    <name evidence="1" type="ORF">IHV25_05085</name>
</gene>
<dbReference type="Proteomes" id="UP000631034">
    <property type="component" value="Unassembled WGS sequence"/>
</dbReference>
<organism evidence="1 2">
    <name type="scientific">Phaeovibrio sulfidiphilus</name>
    <dbReference type="NCBI Taxonomy" id="1220600"/>
    <lineage>
        <taxon>Bacteria</taxon>
        <taxon>Pseudomonadati</taxon>
        <taxon>Pseudomonadota</taxon>
        <taxon>Alphaproteobacteria</taxon>
        <taxon>Rhodospirillales</taxon>
        <taxon>Rhodospirillaceae</taxon>
        <taxon>Phaeovibrio</taxon>
    </lineage>
</organism>
<evidence type="ECO:0000313" key="2">
    <source>
        <dbReference type="Proteomes" id="UP000631034"/>
    </source>
</evidence>
<dbReference type="Pfam" id="PF11033">
    <property type="entry name" value="ComJ"/>
    <property type="match status" value="1"/>
</dbReference>
<protein>
    <submittedName>
        <fullName evidence="1">Uncharacterized protein</fullName>
    </submittedName>
</protein>
<evidence type="ECO:0000313" key="1">
    <source>
        <dbReference type="EMBL" id="MBE1237018.1"/>
    </source>
</evidence>
<proteinExistence type="predicted"/>
<comment type="caution">
    <text evidence="1">The sequence shown here is derived from an EMBL/GenBank/DDBJ whole genome shotgun (WGS) entry which is preliminary data.</text>
</comment>
<dbReference type="AlphaFoldDB" id="A0A8J6YLW9"/>
<dbReference type="InterPro" id="IPR020354">
    <property type="entry name" value="Competence_nuclease_inhibitor"/>
</dbReference>
<keyword evidence="2" id="KW-1185">Reference proteome</keyword>
<reference evidence="1" key="1">
    <citation type="submission" date="2020-10" db="EMBL/GenBank/DDBJ databases">
        <title>Genome sequence of the unusual species of purple photosynthetic bacteria, Phaeovibrio sulfidiphilus DSM 23193, type strain.</title>
        <authorList>
            <person name="Kyndt J.A."/>
            <person name="Meyer T.E."/>
        </authorList>
    </citation>
    <scope>NUCLEOTIDE SEQUENCE</scope>
    <source>
        <strain evidence="1">DSM 23193</strain>
    </source>
</reference>
<dbReference type="EMBL" id="JACZHT010000003">
    <property type="protein sequence ID" value="MBE1237018.1"/>
    <property type="molecule type" value="Genomic_DNA"/>
</dbReference>
<sequence>MTTERLEITAPIFDGQFIVSNAEKYVFMTWTREHIAQGFVWSRDNVALAIPSHMAGDFRIGVNTTATERVVRPDAFRAIVVPFHAGPRGVALRNFDYNLVTLDLPEGSYELLWQLSLPETREPSTVALRLDFSFVRTDTPRFGILRRDREISASHVLTTEGHNVAVSLLERINTLPLEALRPEELREIKELKKNLMF</sequence>
<dbReference type="InterPro" id="IPR038691">
    <property type="entry name" value="ComJ_sf"/>
</dbReference>
<dbReference type="RefSeq" id="WP_192534030.1">
    <property type="nucleotide sequence ID" value="NZ_JACZHT010000003.1"/>
</dbReference>
<accession>A0A8J6YLW9</accession>